<dbReference type="InterPro" id="IPR051395">
    <property type="entry name" value="Cytochrome_c_Peroxidase/MauG"/>
</dbReference>
<dbReference type="InterPro" id="IPR036909">
    <property type="entry name" value="Cyt_c-like_dom_sf"/>
</dbReference>
<evidence type="ECO:0000259" key="10">
    <source>
        <dbReference type="PROSITE" id="PS51007"/>
    </source>
</evidence>
<comment type="subcellular location">
    <subcellularLocation>
        <location evidence="1">Cell envelope</location>
    </subcellularLocation>
</comment>
<gene>
    <name evidence="11" type="ORF">C9J12_21435</name>
</gene>
<feature type="domain" description="Cytochrome c" evidence="10">
    <location>
        <begin position="295"/>
        <end position="415"/>
    </location>
</feature>
<keyword evidence="5 9" id="KW-0479">Metal-binding</keyword>
<dbReference type="GO" id="GO:0004130">
    <property type="term" value="F:cytochrome-c peroxidase activity"/>
    <property type="evidence" value="ECO:0007669"/>
    <property type="project" value="TreeGrafter"/>
</dbReference>
<sequence length="424" mass="46903">MDLLSKKAFTVLNENGCQYCHTSDSEMPFYASLPIAKQLMEKDVATGLRHFNMKPLLTQMQNNESISEVDLAKIESAMEDNAMPPNLYLTMHWGSKLSSDERQTLLAWVKAQRHKHYPEPVAERAFQNEVVQPISTTFTTNVDKVALGKTLYHDTRLSGDNTVSCASCHDLTMGGVDRLRTSTGVNNAQGPINAPTVFNAVFNTHQFWDGRAADLQAQAGGPPMNPIEMASGSWQQIIDKLAQDGALSQSFNHLYTDGITGDNITDAIAEFEKTLVTPNSRFDQYLKGNTKALTATEQEGYALFKTNKCTTCHVGEAMGGQSFEVMGLKKPDYFSNRGNYTDVDNGRFNATGDTNDLHRFKVPTLRNIALTAPYFHDGSAITLEDAVDKMALYQVGVQLSKSDINKITAYLHTLNGEYDGQLLK</sequence>
<evidence type="ECO:0000256" key="6">
    <source>
        <dbReference type="ARBA" id="ARBA00022982"/>
    </source>
</evidence>
<evidence type="ECO:0000313" key="11">
    <source>
        <dbReference type="EMBL" id="PSU45809.1"/>
    </source>
</evidence>
<evidence type="ECO:0000256" key="2">
    <source>
        <dbReference type="ARBA" id="ARBA00022448"/>
    </source>
</evidence>
<keyword evidence="8 9" id="KW-0408">Iron</keyword>
<dbReference type="FunFam" id="1.10.760.10:FF:000004">
    <property type="entry name" value="Cytochrome c peroxidase"/>
    <property type="match status" value="1"/>
</dbReference>
<reference evidence="11 12" key="1">
    <citation type="submission" date="2018-01" db="EMBL/GenBank/DDBJ databases">
        <title>Whole genome sequencing of Histamine producing bacteria.</title>
        <authorList>
            <person name="Butler K."/>
        </authorList>
    </citation>
    <scope>NUCLEOTIDE SEQUENCE [LARGE SCALE GENOMIC DNA]</scope>
    <source>
        <strain evidence="11 12">JCM 12947</strain>
    </source>
</reference>
<accession>A0A2T3JAE1</accession>
<dbReference type="Pfam" id="PF03150">
    <property type="entry name" value="CCP_MauG"/>
    <property type="match status" value="1"/>
</dbReference>
<dbReference type="GO" id="GO:0030313">
    <property type="term" value="C:cell envelope"/>
    <property type="evidence" value="ECO:0007669"/>
    <property type="project" value="UniProtKB-SubCell"/>
</dbReference>
<feature type="domain" description="Cytochrome c" evidence="10">
    <location>
        <begin position="1"/>
        <end position="113"/>
    </location>
</feature>
<dbReference type="Pfam" id="PF14376">
    <property type="entry name" value="Haem_bd"/>
    <property type="match status" value="1"/>
</dbReference>
<keyword evidence="4 9" id="KW-0349">Heme</keyword>
<evidence type="ECO:0000256" key="8">
    <source>
        <dbReference type="ARBA" id="ARBA00023004"/>
    </source>
</evidence>
<keyword evidence="6" id="KW-0249">Electron transport</keyword>
<dbReference type="GO" id="GO:0009055">
    <property type="term" value="F:electron transfer activity"/>
    <property type="evidence" value="ECO:0007669"/>
    <property type="project" value="InterPro"/>
</dbReference>
<dbReference type="AlphaFoldDB" id="A0A2T3JAE1"/>
<evidence type="ECO:0000256" key="7">
    <source>
        <dbReference type="ARBA" id="ARBA00023002"/>
    </source>
</evidence>
<comment type="caution">
    <text evidence="11">The sequence shown here is derived from an EMBL/GenBank/DDBJ whole genome shotgun (WGS) entry which is preliminary data.</text>
</comment>
<keyword evidence="3 11" id="KW-0575">Peroxidase</keyword>
<keyword evidence="2" id="KW-0813">Transport</keyword>
<evidence type="ECO:0000256" key="4">
    <source>
        <dbReference type="ARBA" id="ARBA00022617"/>
    </source>
</evidence>
<dbReference type="InterPro" id="IPR025992">
    <property type="entry name" value="Haem-bd"/>
</dbReference>
<dbReference type="OrthoDB" id="9805202at2"/>
<dbReference type="Gene3D" id="1.10.760.10">
    <property type="entry name" value="Cytochrome c-like domain"/>
    <property type="match status" value="2"/>
</dbReference>
<evidence type="ECO:0000256" key="9">
    <source>
        <dbReference type="PROSITE-ProRule" id="PRU00433"/>
    </source>
</evidence>
<dbReference type="Pfam" id="PF00034">
    <property type="entry name" value="Cytochrom_C"/>
    <property type="match status" value="1"/>
</dbReference>
<proteinExistence type="predicted"/>
<evidence type="ECO:0000256" key="1">
    <source>
        <dbReference type="ARBA" id="ARBA00004196"/>
    </source>
</evidence>
<protein>
    <submittedName>
        <fullName evidence="11">Cytochrome-c peroxidase</fullName>
    </submittedName>
</protein>
<dbReference type="InterPro" id="IPR004852">
    <property type="entry name" value="Di-haem_cyt_c_peroxidsae"/>
</dbReference>
<dbReference type="PROSITE" id="PS51007">
    <property type="entry name" value="CYTC"/>
    <property type="match status" value="3"/>
</dbReference>
<dbReference type="Proteomes" id="UP000240987">
    <property type="component" value="Unassembled WGS sequence"/>
</dbReference>
<keyword evidence="12" id="KW-1185">Reference proteome</keyword>
<dbReference type="PANTHER" id="PTHR30600:SF7">
    <property type="entry name" value="CYTOCHROME C PEROXIDASE-RELATED"/>
    <property type="match status" value="1"/>
</dbReference>
<dbReference type="GO" id="GO:0020037">
    <property type="term" value="F:heme binding"/>
    <property type="evidence" value="ECO:0007669"/>
    <property type="project" value="InterPro"/>
</dbReference>
<evidence type="ECO:0000313" key="12">
    <source>
        <dbReference type="Proteomes" id="UP000240987"/>
    </source>
</evidence>
<dbReference type="InterPro" id="IPR009056">
    <property type="entry name" value="Cyt_c-like_dom"/>
</dbReference>
<organism evidence="11 12">
    <name type="scientific">Photobacterium frigidiphilum</name>
    <dbReference type="NCBI Taxonomy" id="264736"/>
    <lineage>
        <taxon>Bacteria</taxon>
        <taxon>Pseudomonadati</taxon>
        <taxon>Pseudomonadota</taxon>
        <taxon>Gammaproteobacteria</taxon>
        <taxon>Vibrionales</taxon>
        <taxon>Vibrionaceae</taxon>
        <taxon>Photobacterium</taxon>
    </lineage>
</organism>
<evidence type="ECO:0000256" key="5">
    <source>
        <dbReference type="ARBA" id="ARBA00022723"/>
    </source>
</evidence>
<dbReference type="PANTHER" id="PTHR30600">
    <property type="entry name" value="CYTOCHROME C PEROXIDASE-RELATED"/>
    <property type="match status" value="1"/>
</dbReference>
<name>A0A2T3JAE1_9GAMM</name>
<feature type="domain" description="Cytochrome c" evidence="10">
    <location>
        <begin position="143"/>
        <end position="275"/>
    </location>
</feature>
<evidence type="ECO:0000256" key="3">
    <source>
        <dbReference type="ARBA" id="ARBA00022559"/>
    </source>
</evidence>
<dbReference type="SUPFAM" id="SSF46626">
    <property type="entry name" value="Cytochrome c"/>
    <property type="match status" value="2"/>
</dbReference>
<keyword evidence="7" id="KW-0560">Oxidoreductase</keyword>
<dbReference type="SMART" id="SM01235">
    <property type="entry name" value="Haem_bd"/>
    <property type="match status" value="1"/>
</dbReference>
<dbReference type="EMBL" id="PYMJ01000027">
    <property type="protein sequence ID" value="PSU45809.1"/>
    <property type="molecule type" value="Genomic_DNA"/>
</dbReference>
<dbReference type="GO" id="GO:0046872">
    <property type="term" value="F:metal ion binding"/>
    <property type="evidence" value="ECO:0007669"/>
    <property type="project" value="UniProtKB-KW"/>
</dbReference>